<feature type="compositionally biased region" description="Polar residues" evidence="5">
    <location>
        <begin position="230"/>
        <end position="239"/>
    </location>
</feature>
<dbReference type="AlphaFoldDB" id="A0A2N0RST1"/>
<dbReference type="Proteomes" id="UP000232688">
    <property type="component" value="Unassembled WGS sequence"/>
</dbReference>
<evidence type="ECO:0000256" key="1">
    <source>
        <dbReference type="ARBA" id="ARBA00004123"/>
    </source>
</evidence>
<evidence type="ECO:0000313" key="8">
    <source>
        <dbReference type="EMBL" id="PKC66357.1"/>
    </source>
</evidence>
<keyword evidence="2" id="KW-0479">Metal-binding</keyword>
<gene>
    <name evidence="8" type="ORF">RhiirA1_441756</name>
    <name evidence="7" type="ORF">RhiirA5_395564</name>
</gene>
<dbReference type="Gene3D" id="4.10.240.10">
    <property type="entry name" value="Zn(2)-C6 fungal-type DNA-binding domain"/>
    <property type="match status" value="1"/>
</dbReference>
<accession>A0A2N0RST1</accession>
<feature type="compositionally biased region" description="Polar residues" evidence="5">
    <location>
        <begin position="349"/>
        <end position="361"/>
    </location>
</feature>
<comment type="caution">
    <text evidence="8">The sequence shown here is derived from an EMBL/GenBank/DDBJ whole genome shotgun (WGS) entry which is preliminary data.</text>
</comment>
<evidence type="ECO:0000259" key="6">
    <source>
        <dbReference type="PROSITE" id="PS50048"/>
    </source>
</evidence>
<reference evidence="7 10" key="2">
    <citation type="submission" date="2017-09" db="EMBL/GenBank/DDBJ databases">
        <title>Extensive intraspecific genome diversity in a model arbuscular mycorrhizal fungus.</title>
        <authorList>
            <person name="Chen E.C."/>
            <person name="Morin E."/>
            <person name="Beaudet D."/>
            <person name="Noel J."/>
            <person name="Ndikumana S."/>
            <person name="Charron P."/>
            <person name="St-Onge C."/>
            <person name="Giorgi J."/>
            <person name="Grigoriev I.V."/>
            <person name="Roux C."/>
            <person name="Martin F.M."/>
            <person name="Corradi N."/>
        </authorList>
    </citation>
    <scope>NUCLEOTIDE SEQUENCE [LARGE SCALE GENOMIC DNA]</scope>
    <source>
        <strain evidence="7 10">A5</strain>
    </source>
</reference>
<dbReference type="PANTHER" id="PTHR46910:SF3">
    <property type="entry name" value="HALOTOLERANCE PROTEIN 9-RELATED"/>
    <property type="match status" value="1"/>
</dbReference>
<dbReference type="GO" id="GO:0000981">
    <property type="term" value="F:DNA-binding transcription factor activity, RNA polymerase II-specific"/>
    <property type="evidence" value="ECO:0007669"/>
    <property type="project" value="InterPro"/>
</dbReference>
<evidence type="ECO:0000313" key="10">
    <source>
        <dbReference type="Proteomes" id="UP000232722"/>
    </source>
</evidence>
<dbReference type="GO" id="GO:0008270">
    <property type="term" value="F:zinc ion binding"/>
    <property type="evidence" value="ECO:0007669"/>
    <property type="project" value="InterPro"/>
</dbReference>
<dbReference type="InterPro" id="IPR036864">
    <property type="entry name" value="Zn2-C6_fun-type_DNA-bd_sf"/>
</dbReference>
<feature type="region of interest" description="Disordered" evidence="5">
    <location>
        <begin position="328"/>
        <end position="370"/>
    </location>
</feature>
<dbReference type="GO" id="GO:0005634">
    <property type="term" value="C:nucleus"/>
    <property type="evidence" value="ECO:0007669"/>
    <property type="project" value="UniProtKB-SubCell"/>
</dbReference>
<evidence type="ECO:0000256" key="5">
    <source>
        <dbReference type="SAM" id="MobiDB-lite"/>
    </source>
</evidence>
<dbReference type="InterPro" id="IPR001138">
    <property type="entry name" value="Zn2Cys6_DnaBD"/>
</dbReference>
<keyword evidence="3" id="KW-0238">DNA-binding</keyword>
<evidence type="ECO:0000313" key="7">
    <source>
        <dbReference type="EMBL" id="PKC14564.1"/>
    </source>
</evidence>
<reference evidence="8 9" key="3">
    <citation type="submission" date="2017-10" db="EMBL/GenBank/DDBJ databases">
        <title>Extensive intraspecific genome diversity in a model arbuscular mycorrhizal fungus.</title>
        <authorList>
            <person name="Chen E.C.H."/>
            <person name="Morin E."/>
            <person name="Baudet D."/>
            <person name="Noel J."/>
            <person name="Ndikumana S."/>
            <person name="Charron P."/>
            <person name="St-Onge C."/>
            <person name="Giorgi J."/>
            <person name="Grigoriev I.V."/>
            <person name="Roux C."/>
            <person name="Martin F.M."/>
            <person name="Corradi N."/>
        </authorList>
    </citation>
    <scope>NUCLEOTIDE SEQUENCE [LARGE SCALE GENOMIC DNA]</scope>
    <source>
        <strain evidence="8 9">A1</strain>
    </source>
</reference>
<feature type="domain" description="Zn(2)-C6 fungal-type" evidence="6">
    <location>
        <begin position="36"/>
        <end position="65"/>
    </location>
</feature>
<organism evidence="8 9">
    <name type="scientific">Rhizophagus irregularis</name>
    <dbReference type="NCBI Taxonomy" id="588596"/>
    <lineage>
        <taxon>Eukaryota</taxon>
        <taxon>Fungi</taxon>
        <taxon>Fungi incertae sedis</taxon>
        <taxon>Mucoromycota</taxon>
        <taxon>Glomeromycotina</taxon>
        <taxon>Glomeromycetes</taxon>
        <taxon>Glomerales</taxon>
        <taxon>Glomeraceae</taxon>
        <taxon>Rhizophagus</taxon>
    </lineage>
</organism>
<dbReference type="Pfam" id="PF00172">
    <property type="entry name" value="Zn_clus"/>
    <property type="match status" value="1"/>
</dbReference>
<evidence type="ECO:0000256" key="2">
    <source>
        <dbReference type="ARBA" id="ARBA00022723"/>
    </source>
</evidence>
<dbReference type="PANTHER" id="PTHR46910">
    <property type="entry name" value="TRANSCRIPTION FACTOR PDR1"/>
    <property type="match status" value="1"/>
</dbReference>
<dbReference type="VEuPathDB" id="FungiDB:RhiirFUN_007854"/>
<dbReference type="EMBL" id="LLXJ01000128">
    <property type="protein sequence ID" value="PKC14564.1"/>
    <property type="molecule type" value="Genomic_DNA"/>
</dbReference>
<dbReference type="InterPro" id="IPR050987">
    <property type="entry name" value="AtrR-like"/>
</dbReference>
<dbReference type="PROSITE" id="PS50048">
    <property type="entry name" value="ZN2_CY6_FUNGAL_2"/>
    <property type="match status" value="1"/>
</dbReference>
<dbReference type="SMART" id="SM00066">
    <property type="entry name" value="GAL4"/>
    <property type="match status" value="1"/>
</dbReference>
<reference evidence="7 10" key="1">
    <citation type="submission" date="2016-04" db="EMBL/GenBank/DDBJ databases">
        <title>Genome analyses suggest a sexual origin of heterokaryosis in a supposedly ancient asexual fungus.</title>
        <authorList>
            <person name="Ropars J."/>
            <person name="Sedzielewska K."/>
            <person name="Noel J."/>
            <person name="Charron P."/>
            <person name="Farinelli L."/>
            <person name="Marton T."/>
            <person name="Kruger M."/>
            <person name="Pelin A."/>
            <person name="Brachmann A."/>
            <person name="Corradi N."/>
        </authorList>
    </citation>
    <scope>NUCLEOTIDE SEQUENCE [LARGE SCALE GENOMIC DNA]</scope>
    <source>
        <strain evidence="7 10">A5</strain>
    </source>
</reference>
<dbReference type="EMBL" id="LLXH01000469">
    <property type="protein sequence ID" value="PKC66357.1"/>
    <property type="molecule type" value="Genomic_DNA"/>
</dbReference>
<reference evidence="8 9" key="4">
    <citation type="submission" date="2017-10" db="EMBL/GenBank/DDBJ databases">
        <title>Genome analyses suggest a sexual origin of heterokaryosis in a supposedly ancient asexual fungus.</title>
        <authorList>
            <person name="Corradi N."/>
            <person name="Sedzielewska K."/>
            <person name="Noel J."/>
            <person name="Charron P."/>
            <person name="Farinelli L."/>
            <person name="Marton T."/>
            <person name="Kruger M."/>
            <person name="Pelin A."/>
            <person name="Brachmann A."/>
            <person name="Corradi N."/>
        </authorList>
    </citation>
    <scope>NUCLEOTIDE SEQUENCE [LARGE SCALE GENOMIC DNA]</scope>
    <source>
        <strain evidence="8 9">A1</strain>
    </source>
</reference>
<dbReference type="SUPFAM" id="SSF57701">
    <property type="entry name" value="Zn2/Cys6 DNA-binding domain"/>
    <property type="match status" value="1"/>
</dbReference>
<keyword evidence="4" id="KW-0539">Nucleus</keyword>
<dbReference type="Proteomes" id="UP000232722">
    <property type="component" value="Unassembled WGS sequence"/>
</dbReference>
<protein>
    <recommendedName>
        <fullName evidence="6">Zn(2)-C6 fungal-type domain-containing protein</fullName>
    </recommendedName>
</protein>
<evidence type="ECO:0000256" key="3">
    <source>
        <dbReference type="ARBA" id="ARBA00023125"/>
    </source>
</evidence>
<comment type="subcellular location">
    <subcellularLocation>
        <location evidence="1">Nucleus</location>
    </subcellularLocation>
</comment>
<name>A0A2N0RST1_9GLOM</name>
<dbReference type="CDD" id="cd00067">
    <property type="entry name" value="GAL4"/>
    <property type="match status" value="1"/>
</dbReference>
<dbReference type="GO" id="GO:0003677">
    <property type="term" value="F:DNA binding"/>
    <property type="evidence" value="ECO:0007669"/>
    <property type="project" value="UniProtKB-KW"/>
</dbReference>
<evidence type="ECO:0000313" key="9">
    <source>
        <dbReference type="Proteomes" id="UP000232688"/>
    </source>
</evidence>
<evidence type="ECO:0000256" key="4">
    <source>
        <dbReference type="ARBA" id="ARBA00023242"/>
    </source>
</evidence>
<proteinExistence type="predicted"/>
<feature type="region of interest" description="Disordered" evidence="5">
    <location>
        <begin position="230"/>
        <end position="252"/>
    </location>
</feature>
<dbReference type="VEuPathDB" id="FungiDB:RhiirA1_441756"/>
<feature type="compositionally biased region" description="Low complexity" evidence="5">
    <location>
        <begin position="338"/>
        <end position="348"/>
    </location>
</feature>
<sequence length="370" mass="41158">MLHLSIFGICFDHKGMGNHDTHMNFILMNRSKVTVACKACQKKKVKCTGISPCTNCIRAGQRCEFTGTAKKRGPRNGNVEVIKSPARRIENVLQENPNLRSQIEQMLAHGNTRPAVRSVPIIPANAPIVIIDDDTGITTDASQSHGIPISRSRERYTHGTYSRDINVPVETQQLPILRKPIPIYPVTMHRNHVTTMQVSEMDSPNMLNNKTTLPPITELNQQFGHIFNTHNSHNSSQNRMALPTPNRTSRKKNSMSIVNVSSGIEVLLPPAPDLENPLDSNAMLIDNQHPIKLPPLNLPAVQEKISTFASLPSPSQKTNDFYMLKKYQDYYNNPPTPTDSTASTPSSPRNAPNSDRATNPLLSHPVTWGY</sequence>
<dbReference type="VEuPathDB" id="FungiDB:FUN_009078"/>